<comment type="caution">
    <text evidence="1">The sequence shown here is derived from an EMBL/GenBank/DDBJ whole genome shotgun (WGS) entry which is preliminary data.</text>
</comment>
<reference evidence="1 2" key="1">
    <citation type="submission" date="2010-09" db="EMBL/GenBank/DDBJ databases">
        <authorList>
            <person name="Weinstock G."/>
            <person name="Sodergren E."/>
            <person name="Clifton S."/>
            <person name="Fulton L."/>
            <person name="Fulton B."/>
            <person name="Courtney L."/>
            <person name="Fronick C."/>
            <person name="Harrison M."/>
            <person name="Strong C."/>
            <person name="Farmer C."/>
            <person name="Delahaunty K."/>
            <person name="Markovic C."/>
            <person name="Hall O."/>
            <person name="Minx P."/>
            <person name="Tomlinson C."/>
            <person name="Mitreva M."/>
            <person name="Hou S."/>
            <person name="Chen J."/>
            <person name="Wollam A."/>
            <person name="Pepin K.H."/>
            <person name="Johnson M."/>
            <person name="Bhonagiri V."/>
            <person name="Zhang X."/>
            <person name="Suruliraj S."/>
            <person name="Warren W."/>
            <person name="Chinwalla A."/>
            <person name="Mardis E.R."/>
            <person name="Wilson R.K."/>
        </authorList>
    </citation>
    <scope>NUCLEOTIDE SEQUENCE [LARGE SCALE GENOMIC DNA]</scope>
    <source>
        <strain evidence="1 2">TX0630</strain>
    </source>
</reference>
<protein>
    <submittedName>
        <fullName evidence="1">Uncharacterized protein</fullName>
    </submittedName>
</protein>
<evidence type="ECO:0000313" key="2">
    <source>
        <dbReference type="Proteomes" id="UP000004933"/>
    </source>
</evidence>
<dbReference type="Proteomes" id="UP000004933">
    <property type="component" value="Unassembled WGS sequence"/>
</dbReference>
<dbReference type="AlphaFoldDB" id="A0ABC9P710"/>
<proteinExistence type="predicted"/>
<accession>A0ABC9P710</accession>
<gene>
    <name evidence="1" type="ORF">HMPREF9511_01486</name>
</gene>
<evidence type="ECO:0000313" key="1">
    <source>
        <dbReference type="EMBL" id="EFU90617.1"/>
    </source>
</evidence>
<organism evidence="1 2">
    <name type="scientific">Enterococcus faecalis TX0630</name>
    <dbReference type="NCBI Taxonomy" id="749508"/>
    <lineage>
        <taxon>Bacteria</taxon>
        <taxon>Bacillati</taxon>
        <taxon>Bacillota</taxon>
        <taxon>Bacilli</taxon>
        <taxon>Lactobacillales</taxon>
        <taxon>Enterococcaceae</taxon>
        <taxon>Enterococcus</taxon>
    </lineage>
</organism>
<dbReference type="EMBL" id="AEBE01000048">
    <property type="protein sequence ID" value="EFU90617.1"/>
    <property type="molecule type" value="Genomic_DNA"/>
</dbReference>
<name>A0ABC9P710_ENTFL</name>
<sequence length="55" mass="6424">MLVVKLMYTIAVLDKSRSVSDVRYVGCVLTDFPLKLNNKFVNNRKYYIFSGEQMD</sequence>